<name>A0A523UZY2_UNCAE</name>
<proteinExistence type="predicted"/>
<reference evidence="2 3" key="1">
    <citation type="submission" date="2019-03" db="EMBL/GenBank/DDBJ databases">
        <title>Metabolic potential of uncultured bacteria and archaea associated with petroleum seepage in deep-sea sediments.</title>
        <authorList>
            <person name="Dong X."/>
            <person name="Hubert C."/>
        </authorList>
    </citation>
    <scope>NUCLEOTIDE SEQUENCE [LARGE SCALE GENOMIC DNA]</scope>
    <source>
        <strain evidence="2">E29_bin78</strain>
    </source>
</reference>
<dbReference type="Proteomes" id="UP000320679">
    <property type="component" value="Unassembled WGS sequence"/>
</dbReference>
<protein>
    <submittedName>
        <fullName evidence="2">Sugar phosphate isomerase/epimerase</fullName>
    </submittedName>
</protein>
<evidence type="ECO:0000313" key="3">
    <source>
        <dbReference type="Proteomes" id="UP000320679"/>
    </source>
</evidence>
<dbReference type="Gene3D" id="3.20.20.150">
    <property type="entry name" value="Divalent-metal-dependent TIM barrel enzymes"/>
    <property type="match status" value="1"/>
</dbReference>
<evidence type="ECO:0000313" key="2">
    <source>
        <dbReference type="EMBL" id="TET48085.1"/>
    </source>
</evidence>
<feature type="domain" description="Xylose isomerase-like TIM barrel" evidence="1">
    <location>
        <begin position="51"/>
        <end position="281"/>
    </location>
</feature>
<dbReference type="InterPro" id="IPR036237">
    <property type="entry name" value="Xyl_isomerase-like_sf"/>
</dbReference>
<dbReference type="AlphaFoldDB" id="A0A523UZY2"/>
<dbReference type="SUPFAM" id="SSF51658">
    <property type="entry name" value="Xylose isomerase-like"/>
    <property type="match status" value="1"/>
</dbReference>
<dbReference type="EMBL" id="SOJK01000054">
    <property type="protein sequence ID" value="TET48085.1"/>
    <property type="molecule type" value="Genomic_DNA"/>
</dbReference>
<dbReference type="InterPro" id="IPR013022">
    <property type="entry name" value="Xyl_isomerase-like_TIM-brl"/>
</dbReference>
<organism evidence="2 3">
    <name type="scientific">Aerophobetes bacterium</name>
    <dbReference type="NCBI Taxonomy" id="2030807"/>
    <lineage>
        <taxon>Bacteria</taxon>
        <taxon>Candidatus Aerophobota</taxon>
    </lineage>
</organism>
<accession>A0A523UZY2</accession>
<evidence type="ECO:0000259" key="1">
    <source>
        <dbReference type="Pfam" id="PF01261"/>
    </source>
</evidence>
<dbReference type="Pfam" id="PF01261">
    <property type="entry name" value="AP_endonuc_2"/>
    <property type="match status" value="1"/>
</dbReference>
<keyword evidence="2" id="KW-0413">Isomerase</keyword>
<sequence>MAKIKLGMMNCFAVKRWPEPEVWCKIIGEDFNLRYLQFSFDLLDPRTGSVSRDKICRRIVKATKKYRLHLTSAFTGLASYSFNLLLHPDLGMRMDALDWYEKAIKMGTLMGADGTGGHLGALSMQDFKDKNRKKYLMEFLTEALQHLSQVAKEAGQKFLLWEPMPLKREPPCTIEEAKQLHQMVNEGAAIPIQFCLDLGHQCAVGTTGKDRDTYEWLRQLAPYSPVIHIQQTDGKGDHHWPFTEEYNCQGIIEPEKVIQAINDSGAEEVILLFEIIHPFEAEEKLVLTEIKESVEFWKGYLS</sequence>
<gene>
    <name evidence="2" type="ORF">E3J59_01160</name>
</gene>
<dbReference type="GO" id="GO:0016853">
    <property type="term" value="F:isomerase activity"/>
    <property type="evidence" value="ECO:0007669"/>
    <property type="project" value="UniProtKB-KW"/>
</dbReference>
<comment type="caution">
    <text evidence="2">The sequence shown here is derived from an EMBL/GenBank/DDBJ whole genome shotgun (WGS) entry which is preliminary data.</text>
</comment>